<proteinExistence type="predicted"/>
<dbReference type="Proteomes" id="UP000823674">
    <property type="component" value="Chromosome A01"/>
</dbReference>
<keyword evidence="2" id="KW-1185">Reference proteome</keyword>
<evidence type="ECO:0000313" key="2">
    <source>
        <dbReference type="Proteomes" id="UP000823674"/>
    </source>
</evidence>
<protein>
    <submittedName>
        <fullName evidence="1">Uncharacterized protein</fullName>
    </submittedName>
</protein>
<dbReference type="EMBL" id="JADBGQ010000001">
    <property type="protein sequence ID" value="KAG5415230.1"/>
    <property type="molecule type" value="Genomic_DNA"/>
</dbReference>
<gene>
    <name evidence="1" type="primary">A01p029630.1_BraROA</name>
    <name evidence="1" type="ORF">IGI04_002797</name>
</gene>
<reference evidence="1 2" key="1">
    <citation type="submission" date="2021-03" db="EMBL/GenBank/DDBJ databases">
        <authorList>
            <person name="King G.J."/>
            <person name="Bancroft I."/>
            <person name="Baten A."/>
            <person name="Bloomfield J."/>
            <person name="Borpatragohain P."/>
            <person name="He Z."/>
            <person name="Irish N."/>
            <person name="Irwin J."/>
            <person name="Liu K."/>
            <person name="Mauleon R.P."/>
            <person name="Moore J."/>
            <person name="Morris R."/>
            <person name="Ostergaard L."/>
            <person name="Wang B."/>
            <person name="Wells R."/>
        </authorList>
    </citation>
    <scope>NUCLEOTIDE SEQUENCE [LARGE SCALE GENOMIC DNA]</scope>
    <source>
        <strain evidence="1">R-o-18</strain>
        <tissue evidence="1">Leaf</tissue>
    </source>
</reference>
<comment type="caution">
    <text evidence="1">The sequence shown here is derived from an EMBL/GenBank/DDBJ whole genome shotgun (WGS) entry which is preliminary data.</text>
</comment>
<evidence type="ECO:0000313" key="1">
    <source>
        <dbReference type="EMBL" id="KAG5415230.1"/>
    </source>
</evidence>
<accession>A0ABQ7NWK7</accession>
<sequence length="229" mass="26498">RPSVRLARSLCSDRALVCDRALARARSLRSDRAIVPLGRYVATDLSQARSLRSDRAIVPLGRYVATERSSRSVATNRGRFVLYQKDIVVNVSSWKTAQRDLKHDSRPILRFLNQKPVNRSTVYAWPTRKDKCQVSADKYGSFEDNCEDREKWNISILCYDGLRAEEYIRSPRRGAWRRTFFRENLALEQFRQFSVFVFSSCDSIRFSRLKVTGTRNLADSSRAQAYSLL</sequence>
<name>A0ABQ7NWK7_BRACM</name>
<organism evidence="1 2">
    <name type="scientific">Brassica rapa subsp. trilocularis</name>
    <dbReference type="NCBI Taxonomy" id="1813537"/>
    <lineage>
        <taxon>Eukaryota</taxon>
        <taxon>Viridiplantae</taxon>
        <taxon>Streptophyta</taxon>
        <taxon>Embryophyta</taxon>
        <taxon>Tracheophyta</taxon>
        <taxon>Spermatophyta</taxon>
        <taxon>Magnoliopsida</taxon>
        <taxon>eudicotyledons</taxon>
        <taxon>Gunneridae</taxon>
        <taxon>Pentapetalae</taxon>
        <taxon>rosids</taxon>
        <taxon>malvids</taxon>
        <taxon>Brassicales</taxon>
        <taxon>Brassicaceae</taxon>
        <taxon>Brassiceae</taxon>
        <taxon>Brassica</taxon>
    </lineage>
</organism>
<feature type="non-terminal residue" evidence="1">
    <location>
        <position position="1"/>
    </location>
</feature>